<protein>
    <submittedName>
        <fullName evidence="1">Uncharacterized protein</fullName>
    </submittedName>
</protein>
<dbReference type="AlphaFoldDB" id="A0A509EIA3"/>
<dbReference type="RefSeq" id="WP_142584382.1">
    <property type="nucleotide sequence ID" value="NZ_CABFPH010000060.1"/>
</dbReference>
<proteinExistence type="predicted"/>
<dbReference type="OrthoDB" id="9889703at2"/>
<evidence type="ECO:0000313" key="1">
    <source>
        <dbReference type="EMBL" id="VUD73115.1"/>
    </source>
</evidence>
<dbReference type="Proteomes" id="UP000410984">
    <property type="component" value="Unassembled WGS sequence"/>
</dbReference>
<dbReference type="EMBL" id="CABFPH010000060">
    <property type="protein sequence ID" value="VUD73115.1"/>
    <property type="molecule type" value="Genomic_DNA"/>
</dbReference>
<gene>
    <name evidence="1" type="ORF">MET9862_03729</name>
</gene>
<accession>A0A509EIA3</accession>
<reference evidence="1 2" key="1">
    <citation type="submission" date="2019-06" db="EMBL/GenBank/DDBJ databases">
        <authorList>
            <person name="Rodrigo-Torres L."/>
            <person name="Arahal R. D."/>
            <person name="Lucena T."/>
        </authorList>
    </citation>
    <scope>NUCLEOTIDE SEQUENCE [LARGE SCALE GENOMIC DNA]</scope>
    <source>
        <strain evidence="1 2">SB0023/3</strain>
    </source>
</reference>
<keyword evidence="2" id="KW-1185">Reference proteome</keyword>
<sequence length="62" mass="7059">MVEGDEFDEMVEACIEAGTLVLDRGSEELQQIMRMLLYRLGQEVARREEEVFAGFPKLHDGA</sequence>
<organism evidence="1 2">
    <name type="scientific">Methylobacterium symbioticum</name>
    <dbReference type="NCBI Taxonomy" id="2584084"/>
    <lineage>
        <taxon>Bacteria</taxon>
        <taxon>Pseudomonadati</taxon>
        <taxon>Pseudomonadota</taxon>
        <taxon>Alphaproteobacteria</taxon>
        <taxon>Hyphomicrobiales</taxon>
        <taxon>Methylobacteriaceae</taxon>
        <taxon>Methylobacterium</taxon>
    </lineage>
</organism>
<evidence type="ECO:0000313" key="2">
    <source>
        <dbReference type="Proteomes" id="UP000410984"/>
    </source>
</evidence>
<name>A0A509EIA3_9HYPH</name>